<dbReference type="RefSeq" id="WP_141606862.1">
    <property type="nucleotide sequence ID" value="NZ_CP117450.1"/>
</dbReference>
<dbReference type="Gene3D" id="1.10.12.10">
    <property type="entry name" value="Lyase 2-enoyl-coa Hydratase, Chain A, domain 2"/>
    <property type="match status" value="1"/>
</dbReference>
<name>A0ABY9FP20_9PSED</name>
<dbReference type="PANTHER" id="PTHR43459:SF1">
    <property type="entry name" value="EG:BACN32G11.4 PROTEIN"/>
    <property type="match status" value="1"/>
</dbReference>
<keyword evidence="3" id="KW-1185">Reference proteome</keyword>
<proteinExistence type="inferred from homology"/>
<accession>A0ABY9FP20</accession>
<dbReference type="InterPro" id="IPR001753">
    <property type="entry name" value="Enoyl-CoA_hydra/iso"/>
</dbReference>
<dbReference type="InterPro" id="IPR014748">
    <property type="entry name" value="Enoyl-CoA_hydra_C"/>
</dbReference>
<comment type="similarity">
    <text evidence="1">Belongs to the enoyl-CoA hydratase/isomerase family.</text>
</comment>
<dbReference type="CDD" id="cd06558">
    <property type="entry name" value="crotonase-like"/>
    <property type="match status" value="1"/>
</dbReference>
<dbReference type="Gene3D" id="3.90.226.10">
    <property type="entry name" value="2-enoyl-CoA Hydratase, Chain A, domain 1"/>
    <property type="match status" value="1"/>
</dbReference>
<reference evidence="2 3" key="1">
    <citation type="submission" date="2023-02" db="EMBL/GenBank/DDBJ databases">
        <title>Evolution of Hrp T3SS in non-pathogenic Pseudomonas fluorescens.</title>
        <authorList>
            <person name="Liao K."/>
            <person name="Wei H."/>
            <person name="Gu Y."/>
        </authorList>
    </citation>
    <scope>NUCLEOTIDE SEQUENCE [LARGE SCALE GENOMIC DNA]</scope>
    <source>
        <strain evidence="2 3">FP2043</strain>
    </source>
</reference>
<dbReference type="Pfam" id="PF00378">
    <property type="entry name" value="ECH_1"/>
    <property type="match status" value="1"/>
</dbReference>
<evidence type="ECO:0000256" key="1">
    <source>
        <dbReference type="ARBA" id="ARBA00005254"/>
    </source>
</evidence>
<dbReference type="Proteomes" id="UP001236748">
    <property type="component" value="Chromosome"/>
</dbReference>
<evidence type="ECO:0000313" key="3">
    <source>
        <dbReference type="Proteomes" id="UP001236748"/>
    </source>
</evidence>
<dbReference type="PANTHER" id="PTHR43459">
    <property type="entry name" value="ENOYL-COA HYDRATASE"/>
    <property type="match status" value="1"/>
</dbReference>
<gene>
    <name evidence="2" type="ORF">PSH67_19750</name>
</gene>
<organism evidence="2 3">
    <name type="scientific">Pseudomonas lurida</name>
    <dbReference type="NCBI Taxonomy" id="244566"/>
    <lineage>
        <taxon>Bacteria</taxon>
        <taxon>Pseudomonadati</taxon>
        <taxon>Pseudomonadota</taxon>
        <taxon>Gammaproteobacteria</taxon>
        <taxon>Pseudomonadales</taxon>
        <taxon>Pseudomonadaceae</taxon>
        <taxon>Pseudomonas</taxon>
    </lineage>
</organism>
<dbReference type="EMBL" id="CP117450">
    <property type="protein sequence ID" value="WLH05067.1"/>
    <property type="molecule type" value="Genomic_DNA"/>
</dbReference>
<dbReference type="SUPFAM" id="SSF52096">
    <property type="entry name" value="ClpP/crotonase"/>
    <property type="match status" value="1"/>
</dbReference>
<sequence>MDVELAVSGGVATLTLNRPDSLNALTPQMLELLVQHLDRVESDPQIRALLFTGAGRAFCAGADIKGSGAAPAQMSVSHARSSLVPFQRVSLKLYNLNKPVVCAVRGATVGIAWSFAMCADHLIASQTTKFIPAFLARATVPEGGMLHLLARRCGEYRAKEIMYLNRTLTGSEAFEAGLASKVVEDEQLMPAAQALAEELAAGPTFSIGLAKQLFRATSGSFEAYLALELNAVALAVNSADASEGRQAFKDKRKADFKGY</sequence>
<protein>
    <submittedName>
        <fullName evidence="2">Enoyl-CoA hydratase/isomerase family protein</fullName>
    </submittedName>
</protein>
<evidence type="ECO:0000313" key="2">
    <source>
        <dbReference type="EMBL" id="WLH05067.1"/>
    </source>
</evidence>
<dbReference type="InterPro" id="IPR029045">
    <property type="entry name" value="ClpP/crotonase-like_dom_sf"/>
</dbReference>